<feature type="transmembrane region" description="Helical" evidence="3">
    <location>
        <begin position="228"/>
        <end position="251"/>
    </location>
</feature>
<dbReference type="Proteomes" id="UP000724874">
    <property type="component" value="Unassembled WGS sequence"/>
</dbReference>
<dbReference type="EMBL" id="JADNYJ010000017">
    <property type="protein sequence ID" value="KAF8906758.1"/>
    <property type="molecule type" value="Genomic_DNA"/>
</dbReference>
<evidence type="ECO:0000313" key="5">
    <source>
        <dbReference type="Proteomes" id="UP000724874"/>
    </source>
</evidence>
<sequence>MFGGEEKDEVEGEALDGGDDNDGEEDDDEDGDEDEEEDERKRKKVKMSSGASKKASERKKAAAISPPVVASSSNPLMQSADVAAAPAEKRKRGRPRKIVPPPPVNTLPSLPVHQEPEAMVQDEPAIDEQIRQQWMHPQPQQIQGGQQPQPQQYLLAVFALFSFFNSPLTPSSSSSFFGSSAHANAHTHTGTVLSAQPPLAYAPEIIAQFTPPTNATQLMVNGWSWQEYVQLFHLFVSVLVLVGFVASWMGLDLGRLYSHSHSQAQQQHTKRGRSMSMPAFRASAAEKDKVKTTRRLSGPKGWIKLGEESVFEGRASALSLYDRVQIYRACTSTTTTSAASSSSSSISTLTTLSLILHTTPGPSALLSGLAKMKAQSVWEQAKSAACNPSHSHSLSPSKVPSKALSVVYSLMFEEVKSVESALEMLSRARLERTSEEEEEEEKEDSAPLNVLARLIVKDRVKRHLGKYSSAPSPFPPLLSKTVLFRTRNKIHKARKAPRRREMQSR</sequence>
<keyword evidence="3" id="KW-0472">Membrane</keyword>
<protein>
    <recommendedName>
        <fullName evidence="6">Transmembrane protein</fullName>
    </recommendedName>
</protein>
<feature type="coiled-coil region" evidence="1">
    <location>
        <begin position="418"/>
        <end position="445"/>
    </location>
</feature>
<keyword evidence="3" id="KW-1133">Transmembrane helix</keyword>
<proteinExistence type="predicted"/>
<name>A0A9P5NWB4_GYMJU</name>
<evidence type="ECO:0000313" key="4">
    <source>
        <dbReference type="EMBL" id="KAF8906758.1"/>
    </source>
</evidence>
<keyword evidence="1" id="KW-0175">Coiled coil</keyword>
<accession>A0A9P5NWB4</accession>
<evidence type="ECO:0000256" key="1">
    <source>
        <dbReference type="SAM" id="Coils"/>
    </source>
</evidence>
<dbReference type="OrthoDB" id="2133190at2759"/>
<feature type="compositionally biased region" description="Acidic residues" evidence="2">
    <location>
        <begin position="1"/>
        <end position="38"/>
    </location>
</feature>
<evidence type="ECO:0000256" key="2">
    <source>
        <dbReference type="SAM" id="MobiDB-lite"/>
    </source>
</evidence>
<keyword evidence="3" id="KW-0812">Transmembrane</keyword>
<keyword evidence="5" id="KW-1185">Reference proteome</keyword>
<reference evidence="4" key="1">
    <citation type="submission" date="2020-11" db="EMBL/GenBank/DDBJ databases">
        <authorList>
            <consortium name="DOE Joint Genome Institute"/>
            <person name="Ahrendt S."/>
            <person name="Riley R."/>
            <person name="Andreopoulos W."/>
            <person name="LaButti K."/>
            <person name="Pangilinan J."/>
            <person name="Ruiz-duenas F.J."/>
            <person name="Barrasa J.M."/>
            <person name="Sanchez-Garcia M."/>
            <person name="Camarero S."/>
            <person name="Miyauchi S."/>
            <person name="Serrano A."/>
            <person name="Linde D."/>
            <person name="Babiker R."/>
            <person name="Drula E."/>
            <person name="Ayuso-Fernandez I."/>
            <person name="Pacheco R."/>
            <person name="Padilla G."/>
            <person name="Ferreira P."/>
            <person name="Barriuso J."/>
            <person name="Kellner H."/>
            <person name="Castanera R."/>
            <person name="Alfaro M."/>
            <person name="Ramirez L."/>
            <person name="Pisabarro A.G."/>
            <person name="Kuo A."/>
            <person name="Tritt A."/>
            <person name="Lipzen A."/>
            <person name="He G."/>
            <person name="Yan M."/>
            <person name="Ng V."/>
            <person name="Cullen D."/>
            <person name="Martin F."/>
            <person name="Rosso M.-N."/>
            <person name="Henrissat B."/>
            <person name="Hibbett D."/>
            <person name="Martinez A.T."/>
            <person name="Grigoriev I.V."/>
        </authorList>
    </citation>
    <scope>NUCLEOTIDE SEQUENCE</scope>
    <source>
        <strain evidence="4">AH 44721</strain>
    </source>
</reference>
<evidence type="ECO:0008006" key="6">
    <source>
        <dbReference type="Google" id="ProtNLM"/>
    </source>
</evidence>
<organism evidence="4 5">
    <name type="scientific">Gymnopilus junonius</name>
    <name type="common">Spectacular rustgill mushroom</name>
    <name type="synonym">Gymnopilus spectabilis subsp. junonius</name>
    <dbReference type="NCBI Taxonomy" id="109634"/>
    <lineage>
        <taxon>Eukaryota</taxon>
        <taxon>Fungi</taxon>
        <taxon>Dikarya</taxon>
        <taxon>Basidiomycota</taxon>
        <taxon>Agaricomycotina</taxon>
        <taxon>Agaricomycetes</taxon>
        <taxon>Agaricomycetidae</taxon>
        <taxon>Agaricales</taxon>
        <taxon>Agaricineae</taxon>
        <taxon>Hymenogastraceae</taxon>
        <taxon>Gymnopilus</taxon>
    </lineage>
</organism>
<evidence type="ECO:0000256" key="3">
    <source>
        <dbReference type="SAM" id="Phobius"/>
    </source>
</evidence>
<feature type="compositionally biased region" description="Low complexity" evidence="2">
    <location>
        <begin position="62"/>
        <end position="73"/>
    </location>
</feature>
<comment type="caution">
    <text evidence="4">The sequence shown here is derived from an EMBL/GenBank/DDBJ whole genome shotgun (WGS) entry which is preliminary data.</text>
</comment>
<feature type="region of interest" description="Disordered" evidence="2">
    <location>
        <begin position="1"/>
        <end position="110"/>
    </location>
</feature>
<dbReference type="AlphaFoldDB" id="A0A9P5NWB4"/>
<gene>
    <name evidence="4" type="ORF">CPB84DRAFT_362576</name>
</gene>